<evidence type="ECO:0000256" key="2">
    <source>
        <dbReference type="SAM" id="Phobius"/>
    </source>
</evidence>
<protein>
    <submittedName>
        <fullName evidence="3">Zn(2)-C6 fungal-type domain-containing protein</fullName>
    </submittedName>
</protein>
<feature type="region of interest" description="Disordered" evidence="1">
    <location>
        <begin position="1"/>
        <end position="86"/>
    </location>
</feature>
<accession>A0A5K1JUF5</accession>
<dbReference type="AlphaFoldDB" id="A0A5K1JUF5"/>
<feature type="transmembrane region" description="Helical" evidence="2">
    <location>
        <begin position="99"/>
        <end position="119"/>
    </location>
</feature>
<feature type="compositionally biased region" description="Pro residues" evidence="1">
    <location>
        <begin position="24"/>
        <end position="50"/>
    </location>
</feature>
<keyword evidence="2" id="KW-1133">Transmembrane helix</keyword>
<reference evidence="3" key="1">
    <citation type="submission" date="2019-10" db="EMBL/GenBank/DDBJ databases">
        <authorList>
            <person name="Nor Muhammad N."/>
        </authorList>
    </citation>
    <scope>NUCLEOTIDE SEQUENCE</scope>
</reference>
<evidence type="ECO:0000313" key="3">
    <source>
        <dbReference type="EMBL" id="VWO95080.1"/>
    </source>
</evidence>
<keyword evidence="2" id="KW-0812">Transmembrane</keyword>
<evidence type="ECO:0000256" key="1">
    <source>
        <dbReference type="SAM" id="MobiDB-lite"/>
    </source>
</evidence>
<feature type="compositionally biased region" description="Polar residues" evidence="1">
    <location>
        <begin position="12"/>
        <end position="21"/>
    </location>
</feature>
<dbReference type="EMBL" id="LR724490">
    <property type="protein sequence ID" value="VWO95080.1"/>
    <property type="molecule type" value="Genomic_DNA"/>
</dbReference>
<gene>
    <name evidence="3" type="primary">I1RZ96</name>
</gene>
<dbReference type="InterPro" id="IPR019317">
    <property type="entry name" value="BRI3"/>
</dbReference>
<proteinExistence type="predicted"/>
<keyword evidence="2" id="KW-0472">Membrane</keyword>
<dbReference type="Pfam" id="PF10164">
    <property type="entry name" value="BRI3"/>
    <property type="match status" value="1"/>
</dbReference>
<name>A0A5K1JUF5_9APHY</name>
<organism evidence="3">
    <name type="scientific">Ganoderma boninense</name>
    <dbReference type="NCBI Taxonomy" id="34458"/>
    <lineage>
        <taxon>Eukaryota</taxon>
        <taxon>Fungi</taxon>
        <taxon>Dikarya</taxon>
        <taxon>Basidiomycota</taxon>
        <taxon>Agaricomycotina</taxon>
        <taxon>Agaricomycetes</taxon>
        <taxon>Polyporales</taxon>
        <taxon>Polyporaceae</taxon>
        <taxon>Ganoderma</taxon>
    </lineage>
</organism>
<sequence length="134" mass="14355">MIDEKVPPYNPANPSQPQMAYNPQGPPPQMGQPPQPYPGTPPQGAPPPQFQQPYNPNMGQGGPQGPIGPQSGYPPAGPTPAMNPGMQYQQQWQPRCDKYGMAGIITAIVCFPCGLLALLCDQEKRCVRCGSRVA</sequence>